<dbReference type="GO" id="GO:0004518">
    <property type="term" value="F:nuclease activity"/>
    <property type="evidence" value="ECO:0007669"/>
    <property type="project" value="UniProtKB-KW"/>
</dbReference>
<keyword evidence="2" id="KW-0539">Nucleus</keyword>
<organism evidence="4 5">
    <name type="scientific">Caenorhabditis elegans</name>
    <dbReference type="NCBI Taxonomy" id="6239"/>
    <lineage>
        <taxon>Eukaryota</taxon>
        <taxon>Metazoa</taxon>
        <taxon>Ecdysozoa</taxon>
        <taxon>Nematoda</taxon>
        <taxon>Chromadorea</taxon>
        <taxon>Rhabditida</taxon>
        <taxon>Rhabditina</taxon>
        <taxon>Rhabditomorpha</taxon>
        <taxon>Rhabditoidea</taxon>
        <taxon>Rhabditidae</taxon>
        <taxon>Peloderinae</taxon>
        <taxon>Caenorhabditis</taxon>
    </lineage>
</organism>
<dbReference type="GO" id="GO:0005634">
    <property type="term" value="C:nucleus"/>
    <property type="evidence" value="ECO:0000318"/>
    <property type="project" value="GO_Central"/>
</dbReference>
<dbReference type="InterPro" id="IPR039039">
    <property type="entry name" value="RAI1-like_fam"/>
</dbReference>
<dbReference type="GO" id="GO:0034353">
    <property type="term" value="F:mRNA 5'-diphosphatase activity"/>
    <property type="evidence" value="ECO:0000318"/>
    <property type="project" value="GO_Central"/>
</dbReference>
<dbReference type="HOGENOM" id="CLU_046467_0_0_1"/>
<dbReference type="InParanoid" id="O62316"/>
<evidence type="ECO:0000313" key="5">
    <source>
        <dbReference type="Proteomes" id="UP000001940"/>
    </source>
</evidence>
<dbReference type="eggNOG" id="ENOG502SH3D">
    <property type="taxonomic scope" value="Eukaryota"/>
</dbReference>
<protein>
    <recommendedName>
        <fullName evidence="2">Decapping nuclease</fullName>
        <ecNumber evidence="2">3.6.1.-</ecNumber>
    </recommendedName>
</protein>
<keyword evidence="2" id="KW-0694">RNA-binding</keyword>
<evidence type="ECO:0000259" key="3">
    <source>
        <dbReference type="Pfam" id="PF08652"/>
    </source>
</evidence>
<dbReference type="FunCoup" id="O62316">
    <property type="interactions" value="344"/>
</dbReference>
<dbReference type="Proteomes" id="UP000001940">
    <property type="component" value="Chromosome I"/>
</dbReference>
<keyword evidence="2" id="KW-0547">Nucleotide-binding</keyword>
<reference evidence="4 5" key="1">
    <citation type="journal article" date="1998" name="Science">
        <title>Genome sequence of the nematode C. elegans: a platform for investigating biology.</title>
        <authorList>
            <consortium name="The C. elegans sequencing consortium"/>
            <person name="Sulson J.E."/>
            <person name="Waterston R."/>
        </authorList>
    </citation>
    <scope>NUCLEOTIDE SEQUENCE [LARGE SCALE GENOMIC DNA]</scope>
    <source>
        <strain evidence="4 5">Bristol N2</strain>
    </source>
</reference>
<accession>O62316</accession>
<keyword evidence="5" id="KW-1185">Reference proteome</keyword>
<dbReference type="PhylomeDB" id="O62316"/>
<dbReference type="GO" id="GO:0003723">
    <property type="term" value="F:RNA binding"/>
    <property type="evidence" value="ECO:0007669"/>
    <property type="project" value="UniProtKB-KW"/>
</dbReference>
<proteinExistence type="inferred from homology"/>
<sequence>MPIQVETIGYYHRDSELNITPNLLPKVLNENKKYLEDPTLPFPYVDVQLKVPDNGGGEKHMESVLSYLNQMGWPNKKKPDFVTNRHTITTIATTGFSSKEQAQRLLIFRYSGVIFLLKSSEFDDLTPDILNYAIKFEHFFKKTSDEEPVGGDGTVRKAVFKATIPRGNEHPYSVLYSGEMDAIYDEESREHVELKVFVNGLDNYKWKFRSCWMYWQAFFSNVPTLVIGSRTGKEYQSISKHIPGFSLYKVEKLERDSIPSTAAAKHAQRMGDRPFPPKIWSVAAGERHLRVFLQLVKETAISDGDCFVLSRNGERSRWIIERDEESVAEFRKVIVKSMPK</sequence>
<dbReference type="EC" id="3.6.1.-" evidence="2"/>
<dbReference type="PIR" id="T23670">
    <property type="entry name" value="T23670"/>
</dbReference>
<comment type="similarity">
    <text evidence="1 2">Belongs to the DXO/Dom3Z family.</text>
</comment>
<dbReference type="WormBase" id="M01G12.14">
    <property type="protein sequence ID" value="CE54002"/>
    <property type="gene ID" value="WBGene00010825"/>
</dbReference>
<dbReference type="GO" id="GO:0110155">
    <property type="term" value="P:NAD-cap decapping"/>
    <property type="evidence" value="ECO:0000318"/>
    <property type="project" value="GO_Central"/>
</dbReference>
<dbReference type="GO" id="GO:0005829">
    <property type="term" value="C:cytosol"/>
    <property type="evidence" value="ECO:0000318"/>
    <property type="project" value="GO_Central"/>
</dbReference>
<dbReference type="STRING" id="6239.M01G12.14.1"/>
<evidence type="ECO:0000313" key="4">
    <source>
        <dbReference type="EMBL" id="CAB04619.3"/>
    </source>
</evidence>
<dbReference type="PaxDb" id="6239-M01G12.14"/>
<dbReference type="PANTHER" id="PTHR12395">
    <property type="entry name" value="DOM-3 RELATED"/>
    <property type="match status" value="1"/>
</dbReference>
<dbReference type="Bgee" id="WBGene00010825">
    <property type="expression patterns" value="Expressed in material anatomical entity and 2 other cell types or tissues"/>
</dbReference>
<dbReference type="OrthoDB" id="5872150at2759"/>
<dbReference type="EMBL" id="BX284601">
    <property type="protein sequence ID" value="CAB04619.3"/>
    <property type="molecule type" value="Genomic_DNA"/>
</dbReference>
<gene>
    <name evidence="4" type="ORF">CELE_M01G12.14</name>
    <name evidence="4 6" type="ORF">M01G12.14</name>
</gene>
<keyword evidence="2" id="KW-0540">Nuclease</keyword>
<dbReference type="UCSC" id="M01G12.14">
    <property type="organism name" value="c. elegans"/>
</dbReference>
<name>O62316_CAEEL</name>
<comment type="function">
    <text evidence="2">Decapping enzyme for NAD-capped RNAs: specifically hydrolyzes the nicotinamide adenine dinucleotide (NAD) cap from a subset of RNAs by removing the entire NAD moiety from the 5'-end of an NAD-capped RNA.</text>
</comment>
<feature type="domain" description="RAI1-like" evidence="3">
    <location>
        <begin position="31"/>
        <end position="317"/>
    </location>
</feature>
<dbReference type="GO" id="GO:0046872">
    <property type="term" value="F:metal ion binding"/>
    <property type="evidence" value="ECO:0007669"/>
    <property type="project" value="UniProtKB-KW"/>
</dbReference>
<dbReference type="GO" id="GO:0000956">
    <property type="term" value="P:nuclear-transcribed mRNA catabolic process"/>
    <property type="evidence" value="ECO:0000318"/>
    <property type="project" value="GO_Central"/>
</dbReference>
<dbReference type="AGR" id="WB:WBGene00010825"/>
<comment type="subcellular location">
    <subcellularLocation>
        <location evidence="2">Nucleus</location>
    </subcellularLocation>
</comment>
<dbReference type="GO" id="GO:0000166">
    <property type="term" value="F:nucleotide binding"/>
    <property type="evidence" value="ECO:0007669"/>
    <property type="project" value="UniProtKB-KW"/>
</dbReference>
<evidence type="ECO:0000256" key="1">
    <source>
        <dbReference type="ARBA" id="ARBA00006562"/>
    </source>
</evidence>
<dbReference type="PANTHER" id="PTHR12395:SF12">
    <property type="entry name" value="DECAPPING NUCLEASE"/>
    <property type="match status" value="1"/>
</dbReference>
<evidence type="ECO:0000256" key="2">
    <source>
        <dbReference type="RuleBase" id="RU367113"/>
    </source>
</evidence>
<dbReference type="AlphaFoldDB" id="O62316"/>
<comment type="cofactor">
    <cofactor evidence="2">
        <name>a divalent metal cation</name>
        <dbReference type="ChEBI" id="CHEBI:60240"/>
    </cofactor>
</comment>
<evidence type="ECO:0000313" key="6">
    <source>
        <dbReference type="WormBase" id="M01G12.14"/>
    </source>
</evidence>
<keyword evidence="2" id="KW-0479">Metal-binding</keyword>
<dbReference type="Pfam" id="PF08652">
    <property type="entry name" value="RAI1"/>
    <property type="match status" value="1"/>
</dbReference>
<dbReference type="InterPro" id="IPR013961">
    <property type="entry name" value="RAI1"/>
</dbReference>
<keyword evidence="2" id="KW-0378">Hydrolase</keyword>
<dbReference type="SMR" id="O62316"/>